<dbReference type="GO" id="GO:0005254">
    <property type="term" value="F:chloride channel activity"/>
    <property type="evidence" value="ECO:0007669"/>
    <property type="project" value="TreeGrafter"/>
</dbReference>
<gene>
    <name evidence="2" type="primary">ANO4_7</name>
    <name evidence="2" type="ORF">OS493_003117</name>
</gene>
<dbReference type="Pfam" id="PF16178">
    <property type="entry name" value="Anoct_dimer"/>
    <property type="match status" value="1"/>
</dbReference>
<dbReference type="OrthoDB" id="296386at2759"/>
<reference evidence="2" key="1">
    <citation type="submission" date="2023-01" db="EMBL/GenBank/DDBJ databases">
        <title>Genome assembly of the deep-sea coral Lophelia pertusa.</title>
        <authorList>
            <person name="Herrera S."/>
            <person name="Cordes E."/>
        </authorList>
    </citation>
    <scope>NUCLEOTIDE SEQUENCE</scope>
    <source>
        <strain evidence="2">USNM1676648</strain>
        <tissue evidence="2">Polyp</tissue>
    </source>
</reference>
<feature type="domain" description="Anoctamin dimerisation" evidence="1">
    <location>
        <begin position="45"/>
        <end position="251"/>
    </location>
</feature>
<dbReference type="AlphaFoldDB" id="A0A9X0CIW8"/>
<dbReference type="EMBL" id="MU827778">
    <property type="protein sequence ID" value="KAJ7340373.1"/>
    <property type="molecule type" value="Genomic_DNA"/>
</dbReference>
<keyword evidence="3" id="KW-1185">Reference proteome</keyword>
<accession>A0A9X0CIW8</accession>
<protein>
    <submittedName>
        <fullName evidence="2">Anoctamin-4</fullName>
    </submittedName>
</protein>
<name>A0A9X0CIW8_9CNID</name>
<proteinExistence type="predicted"/>
<dbReference type="GO" id="GO:0005886">
    <property type="term" value="C:plasma membrane"/>
    <property type="evidence" value="ECO:0007669"/>
    <property type="project" value="TreeGrafter"/>
</dbReference>
<evidence type="ECO:0000313" key="3">
    <source>
        <dbReference type="Proteomes" id="UP001163046"/>
    </source>
</evidence>
<evidence type="ECO:0000259" key="1">
    <source>
        <dbReference type="Pfam" id="PF16178"/>
    </source>
</evidence>
<dbReference type="InterPro" id="IPR007632">
    <property type="entry name" value="Anoctamin"/>
</dbReference>
<dbReference type="PANTHER" id="PTHR12308">
    <property type="entry name" value="ANOCTAMIN"/>
    <property type="match status" value="1"/>
</dbReference>
<evidence type="ECO:0000313" key="2">
    <source>
        <dbReference type="EMBL" id="KAJ7340373.1"/>
    </source>
</evidence>
<dbReference type="PANTHER" id="PTHR12308:SF84">
    <property type="entry name" value="ANOCTAMIN"/>
    <property type="match status" value="1"/>
</dbReference>
<dbReference type="GO" id="GO:0046983">
    <property type="term" value="F:protein dimerization activity"/>
    <property type="evidence" value="ECO:0007669"/>
    <property type="project" value="InterPro"/>
</dbReference>
<dbReference type="Proteomes" id="UP001163046">
    <property type="component" value="Unassembled WGS sequence"/>
</dbReference>
<comment type="caution">
    <text evidence="2">The sequence shown here is derived from an EMBL/GenBank/DDBJ whole genome shotgun (WGS) entry which is preliminary data.</text>
</comment>
<dbReference type="InterPro" id="IPR032394">
    <property type="entry name" value="Anoct_dimer"/>
</dbReference>
<organism evidence="2 3">
    <name type="scientific">Desmophyllum pertusum</name>
    <dbReference type="NCBI Taxonomy" id="174260"/>
    <lineage>
        <taxon>Eukaryota</taxon>
        <taxon>Metazoa</taxon>
        <taxon>Cnidaria</taxon>
        <taxon>Anthozoa</taxon>
        <taxon>Hexacorallia</taxon>
        <taxon>Scleractinia</taxon>
        <taxon>Caryophylliina</taxon>
        <taxon>Caryophylliidae</taxon>
        <taxon>Desmophyllum</taxon>
    </lineage>
</organism>
<sequence length="281" mass="32379">MAKPISYTKAQNDADDVLIEMVEPSFHAKGSESPKGLYLEGAGTNKKIDYVLVYERCEEKENKDDQTKEKATKLEEMRNAFEASLESSGLIIEHQERISPQDPKTKRHFVLLHAPWDVLAKRAEAMRLKVPFQENDILFKSWMDKRFGKERMQSLRQRNPLLVHDPTLKDKGNYFMANFKQESLTKFVNHQNKETFFDNVDRVYIVQQICYSARFAEGRRSVGLKKLIYEGAYQAGYPLHDGPVHLEPKKSPQMSDNDCTVTGPSLEECLNSSRTEPSRIT</sequence>